<name>A0AAP0RA74_LIQFO</name>
<dbReference type="InterPro" id="IPR036396">
    <property type="entry name" value="Cyt_P450_sf"/>
</dbReference>
<keyword evidence="13" id="KW-1185">Reference proteome</keyword>
<evidence type="ECO:0008006" key="14">
    <source>
        <dbReference type="Google" id="ProtNLM"/>
    </source>
</evidence>
<keyword evidence="4 11" id="KW-0812">Transmembrane</keyword>
<keyword evidence="7 10" id="KW-0560">Oxidoreductase</keyword>
<evidence type="ECO:0000313" key="13">
    <source>
        <dbReference type="Proteomes" id="UP001415857"/>
    </source>
</evidence>
<dbReference type="PRINTS" id="PR00463">
    <property type="entry name" value="EP450I"/>
</dbReference>
<feature type="binding site" description="axial binding residue" evidence="9">
    <location>
        <position position="429"/>
    </location>
    <ligand>
        <name>heme</name>
        <dbReference type="ChEBI" id="CHEBI:30413"/>
    </ligand>
    <ligandPart>
        <name>Fe</name>
        <dbReference type="ChEBI" id="CHEBI:18248"/>
    </ligandPart>
</feature>
<keyword evidence="11" id="KW-0472">Membrane</keyword>
<evidence type="ECO:0000256" key="7">
    <source>
        <dbReference type="ARBA" id="ARBA00023002"/>
    </source>
</evidence>
<dbReference type="GO" id="GO:0016705">
    <property type="term" value="F:oxidoreductase activity, acting on paired donors, with incorporation or reduction of molecular oxygen"/>
    <property type="evidence" value="ECO:0007669"/>
    <property type="project" value="InterPro"/>
</dbReference>
<keyword evidence="5 9" id="KW-0479">Metal-binding</keyword>
<dbReference type="Gene3D" id="1.10.630.10">
    <property type="entry name" value="Cytochrome P450"/>
    <property type="match status" value="1"/>
</dbReference>
<dbReference type="GO" id="GO:0016125">
    <property type="term" value="P:sterol metabolic process"/>
    <property type="evidence" value="ECO:0007669"/>
    <property type="project" value="TreeGrafter"/>
</dbReference>
<accession>A0AAP0RA74</accession>
<dbReference type="SUPFAM" id="SSF48264">
    <property type="entry name" value="Cytochrome P450"/>
    <property type="match status" value="1"/>
</dbReference>
<comment type="similarity">
    <text evidence="3 10">Belongs to the cytochrome P450 family.</text>
</comment>
<evidence type="ECO:0000256" key="5">
    <source>
        <dbReference type="ARBA" id="ARBA00022723"/>
    </source>
</evidence>
<dbReference type="PANTHER" id="PTHR24286:SF209">
    <property type="entry name" value="BETA-AMYRIN 28-OXIDASE-LIKE"/>
    <property type="match status" value="1"/>
</dbReference>
<evidence type="ECO:0000256" key="11">
    <source>
        <dbReference type="SAM" id="Phobius"/>
    </source>
</evidence>
<keyword evidence="6 11" id="KW-1133">Transmembrane helix</keyword>
<evidence type="ECO:0000256" key="9">
    <source>
        <dbReference type="PIRSR" id="PIRSR602401-1"/>
    </source>
</evidence>
<dbReference type="InterPro" id="IPR017972">
    <property type="entry name" value="Cyt_P450_CS"/>
</dbReference>
<feature type="transmembrane region" description="Helical" evidence="11">
    <location>
        <begin position="6"/>
        <end position="26"/>
    </location>
</feature>
<dbReference type="InterPro" id="IPR001128">
    <property type="entry name" value="Cyt_P450"/>
</dbReference>
<evidence type="ECO:0000256" key="10">
    <source>
        <dbReference type="RuleBase" id="RU000461"/>
    </source>
</evidence>
<gene>
    <name evidence="12" type="ORF">L1049_018318</name>
</gene>
<comment type="caution">
    <text evidence="12">The sequence shown here is derived from an EMBL/GenBank/DDBJ whole genome shotgun (WGS) entry which is preliminary data.</text>
</comment>
<dbReference type="GO" id="GO:0004497">
    <property type="term" value="F:monooxygenase activity"/>
    <property type="evidence" value="ECO:0007669"/>
    <property type="project" value="UniProtKB-KW"/>
</dbReference>
<keyword evidence="8 9" id="KW-0408">Iron</keyword>
<reference evidence="12 13" key="1">
    <citation type="journal article" date="2024" name="Plant J.">
        <title>Genome sequences and population genomics reveal climatic adaptation and genomic divergence between two closely related sweetgum species.</title>
        <authorList>
            <person name="Xu W.Q."/>
            <person name="Ren C.Q."/>
            <person name="Zhang X.Y."/>
            <person name="Comes H.P."/>
            <person name="Liu X.H."/>
            <person name="Li Y.G."/>
            <person name="Kettle C.J."/>
            <person name="Jalonen R."/>
            <person name="Gaisberger H."/>
            <person name="Ma Y.Z."/>
            <person name="Qiu Y.X."/>
        </authorList>
    </citation>
    <scope>NUCLEOTIDE SEQUENCE [LARGE SCALE GENOMIC DNA]</scope>
    <source>
        <strain evidence="12">Hangzhou</strain>
    </source>
</reference>
<evidence type="ECO:0000313" key="12">
    <source>
        <dbReference type="EMBL" id="KAK9273508.1"/>
    </source>
</evidence>
<evidence type="ECO:0000256" key="2">
    <source>
        <dbReference type="ARBA" id="ARBA00004167"/>
    </source>
</evidence>
<evidence type="ECO:0000256" key="4">
    <source>
        <dbReference type="ARBA" id="ARBA00022692"/>
    </source>
</evidence>
<dbReference type="AlphaFoldDB" id="A0AAP0RA74"/>
<dbReference type="GO" id="GO:0005506">
    <property type="term" value="F:iron ion binding"/>
    <property type="evidence" value="ECO:0007669"/>
    <property type="project" value="InterPro"/>
</dbReference>
<dbReference type="CDD" id="cd11043">
    <property type="entry name" value="CYP90-like"/>
    <property type="match status" value="1"/>
</dbReference>
<evidence type="ECO:0000256" key="8">
    <source>
        <dbReference type="ARBA" id="ARBA00023004"/>
    </source>
</evidence>
<protein>
    <recommendedName>
        <fullName evidence="14">Cytochrome P450</fullName>
    </recommendedName>
</protein>
<keyword evidence="9 10" id="KW-0349">Heme</keyword>
<dbReference type="EMBL" id="JBBPBK010000012">
    <property type="protein sequence ID" value="KAK9273508.1"/>
    <property type="molecule type" value="Genomic_DNA"/>
</dbReference>
<evidence type="ECO:0000256" key="1">
    <source>
        <dbReference type="ARBA" id="ARBA00001971"/>
    </source>
</evidence>
<evidence type="ECO:0000256" key="3">
    <source>
        <dbReference type="ARBA" id="ARBA00010617"/>
    </source>
</evidence>
<comment type="subcellular location">
    <subcellularLocation>
        <location evidence="2">Membrane</location>
        <topology evidence="2">Single-pass membrane protein</topology>
    </subcellularLocation>
</comment>
<dbReference type="PROSITE" id="PS00086">
    <property type="entry name" value="CYTOCHROME_P450"/>
    <property type="match status" value="1"/>
</dbReference>
<dbReference type="FunFam" id="1.10.630.10:FF:000022">
    <property type="entry name" value="Taxadiene 5-alpha hydroxylase"/>
    <property type="match status" value="1"/>
</dbReference>
<dbReference type="Proteomes" id="UP001415857">
    <property type="component" value="Unassembled WGS sequence"/>
</dbReference>
<sequence length="484" mass="54620">MEVATTMLISLIISISALLAAALYFITTKINHSSINLPPGSLGWPLLGETLEYLRAAQDGKPERPVEKRMDEHKSPPVFKTWVLGEPIAVFCGPKGNKFLFSNENKLVAQWWPTPMQRLFGSCLLTAVGDEAKRMRRMLMTFLNPDALLRYITTMDVVTHHHITTHWQGKEEVKVYPTMKLYTFELACRLFMSMEDPQHISRIAAQFNVFLKGFTEFPISFPGTRFYRAMKAASAIRKELQVIATHKRAALEQGIVSPSQDLFSHLLATSDENGRFLTEEEIVNNILMLLFAGHDTSSSVITLVMKYLGELPQVYEKVLTEQLHIASSKGHGELLQLEDIQKMSYSWNVVSEVMRISPPVIGGFRESLVDFTYAGYTIPKGWKLHWNAASTHKDPSLFPSKDEFDASRFEGSGPAPFSYVPFGGGPRMCLGKEFARLEILVFLHNVVKRFKWDLLIPDEKIGYDPIAAPAKGLPIRLQPRESKA</sequence>
<dbReference type="PRINTS" id="PR00385">
    <property type="entry name" value="P450"/>
</dbReference>
<comment type="cofactor">
    <cofactor evidence="1 9">
        <name>heme</name>
        <dbReference type="ChEBI" id="CHEBI:30413"/>
    </cofactor>
</comment>
<evidence type="ECO:0000256" key="6">
    <source>
        <dbReference type="ARBA" id="ARBA00022989"/>
    </source>
</evidence>
<dbReference type="PANTHER" id="PTHR24286">
    <property type="entry name" value="CYTOCHROME P450 26"/>
    <property type="match status" value="1"/>
</dbReference>
<proteinExistence type="inferred from homology"/>
<dbReference type="Pfam" id="PF00067">
    <property type="entry name" value="p450"/>
    <property type="match status" value="1"/>
</dbReference>
<organism evidence="12 13">
    <name type="scientific">Liquidambar formosana</name>
    <name type="common">Formosan gum</name>
    <dbReference type="NCBI Taxonomy" id="63359"/>
    <lineage>
        <taxon>Eukaryota</taxon>
        <taxon>Viridiplantae</taxon>
        <taxon>Streptophyta</taxon>
        <taxon>Embryophyta</taxon>
        <taxon>Tracheophyta</taxon>
        <taxon>Spermatophyta</taxon>
        <taxon>Magnoliopsida</taxon>
        <taxon>eudicotyledons</taxon>
        <taxon>Gunneridae</taxon>
        <taxon>Pentapetalae</taxon>
        <taxon>Saxifragales</taxon>
        <taxon>Altingiaceae</taxon>
        <taxon>Liquidambar</taxon>
    </lineage>
</organism>
<dbReference type="GO" id="GO:0016020">
    <property type="term" value="C:membrane"/>
    <property type="evidence" value="ECO:0007669"/>
    <property type="project" value="UniProtKB-SubCell"/>
</dbReference>
<dbReference type="InterPro" id="IPR002401">
    <property type="entry name" value="Cyt_P450_E_grp-I"/>
</dbReference>
<keyword evidence="10" id="KW-0503">Monooxygenase</keyword>
<dbReference type="GO" id="GO:0020037">
    <property type="term" value="F:heme binding"/>
    <property type="evidence" value="ECO:0007669"/>
    <property type="project" value="InterPro"/>
</dbReference>